<comment type="caution">
    <text evidence="1">The sequence shown here is derived from an EMBL/GenBank/DDBJ whole genome shotgun (WGS) entry which is preliminary data.</text>
</comment>
<evidence type="ECO:0000313" key="1">
    <source>
        <dbReference type="EMBL" id="OIQ64002.1"/>
    </source>
</evidence>
<proteinExistence type="predicted"/>
<dbReference type="AlphaFoldDB" id="A0A1J5NYZ6"/>
<sequence length="87" mass="9995">MHMKGITPDVHQRPSSKLVLPTWIVSLRCRDVENALYPFDLPDLARFDQLKCASEHRMVDVVKSLHENQVGRVRCVSHFARLDPIAC</sequence>
<reference evidence="1" key="1">
    <citation type="submission" date="2016-10" db="EMBL/GenBank/DDBJ databases">
        <title>Sequence of Gallionella enrichment culture.</title>
        <authorList>
            <person name="Poehlein A."/>
            <person name="Muehling M."/>
            <person name="Daniel R."/>
        </authorList>
    </citation>
    <scope>NUCLEOTIDE SEQUENCE</scope>
</reference>
<gene>
    <name evidence="1" type="ORF">GALL_544510</name>
</gene>
<protein>
    <submittedName>
        <fullName evidence="1">Uncharacterized protein</fullName>
    </submittedName>
</protein>
<name>A0A1J5NYZ6_9ZZZZ</name>
<accession>A0A1J5NYZ6</accession>
<organism evidence="1">
    <name type="scientific">mine drainage metagenome</name>
    <dbReference type="NCBI Taxonomy" id="410659"/>
    <lineage>
        <taxon>unclassified sequences</taxon>
        <taxon>metagenomes</taxon>
        <taxon>ecological metagenomes</taxon>
    </lineage>
</organism>
<dbReference type="EMBL" id="MLJW01008499">
    <property type="protein sequence ID" value="OIQ64002.1"/>
    <property type="molecule type" value="Genomic_DNA"/>
</dbReference>